<evidence type="ECO:0000256" key="9">
    <source>
        <dbReference type="ARBA" id="ARBA00023125"/>
    </source>
</evidence>
<comment type="caution">
    <text evidence="11">The sequence shown here is derived from an EMBL/GenBank/DDBJ whole genome shotgun (WGS) entry which is preliminary data.</text>
</comment>
<keyword evidence="9" id="KW-0238">DNA-binding</keyword>
<comment type="similarity">
    <text evidence="2">Belongs to the Fur family.</text>
</comment>
<dbReference type="RefSeq" id="WP_210053361.1">
    <property type="nucleotide sequence ID" value="NZ_BAAAMH010000027.1"/>
</dbReference>
<name>A0ABS4Z4J1_9ACTN</name>
<evidence type="ECO:0000256" key="7">
    <source>
        <dbReference type="ARBA" id="ARBA00022833"/>
    </source>
</evidence>
<keyword evidence="4" id="KW-0963">Cytoplasm</keyword>
<dbReference type="InterPro" id="IPR043135">
    <property type="entry name" value="Fur_C"/>
</dbReference>
<evidence type="ECO:0000256" key="8">
    <source>
        <dbReference type="ARBA" id="ARBA00023015"/>
    </source>
</evidence>
<organism evidence="11 12">
    <name type="scientific">Microlunatus capsulatus</name>
    <dbReference type="NCBI Taxonomy" id="99117"/>
    <lineage>
        <taxon>Bacteria</taxon>
        <taxon>Bacillati</taxon>
        <taxon>Actinomycetota</taxon>
        <taxon>Actinomycetes</taxon>
        <taxon>Propionibacteriales</taxon>
        <taxon>Propionibacteriaceae</taxon>
        <taxon>Microlunatus</taxon>
    </lineage>
</organism>
<evidence type="ECO:0000256" key="6">
    <source>
        <dbReference type="ARBA" id="ARBA00022723"/>
    </source>
</evidence>
<dbReference type="InterPro" id="IPR002481">
    <property type="entry name" value="FUR"/>
</dbReference>
<dbReference type="Pfam" id="PF01475">
    <property type="entry name" value="FUR"/>
    <property type="match status" value="1"/>
</dbReference>
<keyword evidence="12" id="KW-1185">Reference proteome</keyword>
<keyword evidence="7" id="KW-0862">Zinc</keyword>
<dbReference type="InterPro" id="IPR036390">
    <property type="entry name" value="WH_DNA-bd_sf"/>
</dbReference>
<dbReference type="CDD" id="cd07153">
    <property type="entry name" value="Fur_like"/>
    <property type="match status" value="1"/>
</dbReference>
<dbReference type="PANTHER" id="PTHR33202:SF2">
    <property type="entry name" value="FERRIC UPTAKE REGULATION PROTEIN"/>
    <property type="match status" value="1"/>
</dbReference>
<sequence>MDEKTVTTPAAAPRRTRQRAAVDQILSHLEEFQTAQQIHDVLRHQGDSVGLTTVYRTLQAMVESGELDALRTDDGETAYRRCSSGHHHHLVCRSCGRTVEVSGPAVETWASAVADEHGFRDVSHDLEIFGTCGSC</sequence>
<dbReference type="PANTHER" id="PTHR33202">
    <property type="entry name" value="ZINC UPTAKE REGULATION PROTEIN"/>
    <property type="match status" value="1"/>
</dbReference>
<comment type="subunit">
    <text evidence="3">Homodimer.</text>
</comment>
<evidence type="ECO:0000313" key="12">
    <source>
        <dbReference type="Proteomes" id="UP000758168"/>
    </source>
</evidence>
<evidence type="ECO:0000313" key="11">
    <source>
        <dbReference type="EMBL" id="MBP2415966.1"/>
    </source>
</evidence>
<keyword evidence="10" id="KW-0804">Transcription</keyword>
<proteinExistence type="inferred from homology"/>
<evidence type="ECO:0000256" key="3">
    <source>
        <dbReference type="ARBA" id="ARBA00011738"/>
    </source>
</evidence>
<keyword evidence="8" id="KW-0805">Transcription regulation</keyword>
<dbReference type="EMBL" id="JAGIOB010000001">
    <property type="protein sequence ID" value="MBP2415966.1"/>
    <property type="molecule type" value="Genomic_DNA"/>
</dbReference>
<evidence type="ECO:0000256" key="5">
    <source>
        <dbReference type="ARBA" id="ARBA00022491"/>
    </source>
</evidence>
<keyword evidence="6" id="KW-0479">Metal-binding</keyword>
<gene>
    <name evidence="11" type="ORF">JOF54_000888</name>
</gene>
<evidence type="ECO:0000256" key="1">
    <source>
        <dbReference type="ARBA" id="ARBA00004496"/>
    </source>
</evidence>
<evidence type="ECO:0000256" key="4">
    <source>
        <dbReference type="ARBA" id="ARBA00022490"/>
    </source>
</evidence>
<keyword evidence="5" id="KW-0678">Repressor</keyword>
<protein>
    <submittedName>
        <fullName evidence="11">Fur family ferric uptake transcriptional regulator</fullName>
    </submittedName>
</protein>
<comment type="subcellular location">
    <subcellularLocation>
        <location evidence="1">Cytoplasm</location>
    </subcellularLocation>
</comment>
<dbReference type="Proteomes" id="UP000758168">
    <property type="component" value="Unassembled WGS sequence"/>
</dbReference>
<accession>A0ABS4Z4J1</accession>
<evidence type="ECO:0000256" key="10">
    <source>
        <dbReference type="ARBA" id="ARBA00023163"/>
    </source>
</evidence>
<dbReference type="SUPFAM" id="SSF46785">
    <property type="entry name" value="Winged helix' DNA-binding domain"/>
    <property type="match status" value="1"/>
</dbReference>
<reference evidence="11 12" key="1">
    <citation type="submission" date="2021-03" db="EMBL/GenBank/DDBJ databases">
        <title>Sequencing the genomes of 1000 actinobacteria strains.</title>
        <authorList>
            <person name="Klenk H.-P."/>
        </authorList>
    </citation>
    <scope>NUCLEOTIDE SEQUENCE [LARGE SCALE GENOMIC DNA]</scope>
    <source>
        <strain evidence="11 12">DSM 12936</strain>
    </source>
</reference>
<dbReference type="InterPro" id="IPR036388">
    <property type="entry name" value="WH-like_DNA-bd_sf"/>
</dbReference>
<dbReference type="Gene3D" id="1.10.10.10">
    <property type="entry name" value="Winged helix-like DNA-binding domain superfamily/Winged helix DNA-binding domain"/>
    <property type="match status" value="1"/>
</dbReference>
<evidence type="ECO:0000256" key="2">
    <source>
        <dbReference type="ARBA" id="ARBA00007957"/>
    </source>
</evidence>
<dbReference type="Gene3D" id="3.30.1490.190">
    <property type="match status" value="1"/>
</dbReference>